<dbReference type="EMBL" id="OC915890">
    <property type="protein sequence ID" value="CAD7642355.1"/>
    <property type="molecule type" value="Genomic_DNA"/>
</dbReference>
<evidence type="ECO:0000256" key="1">
    <source>
        <dbReference type="ARBA" id="ARBA00005964"/>
    </source>
</evidence>
<dbReference type="InterPro" id="IPR002018">
    <property type="entry name" value="CarbesteraseB"/>
</dbReference>
<feature type="active site" description="Charge relay system" evidence="14">
    <location>
        <position position="448"/>
    </location>
</feature>
<dbReference type="InterPro" id="IPR003591">
    <property type="entry name" value="Leu-rich_rpt_typical-subtyp"/>
</dbReference>
<dbReference type="InterPro" id="IPR026906">
    <property type="entry name" value="LRR_5"/>
</dbReference>
<feature type="zinc finger region" description="TAZ-type" evidence="15">
    <location>
        <begin position="572"/>
        <end position="656"/>
    </location>
</feature>
<evidence type="ECO:0000256" key="15">
    <source>
        <dbReference type="PROSITE-ProRule" id="PRU00203"/>
    </source>
</evidence>
<evidence type="ECO:0000256" key="10">
    <source>
        <dbReference type="ARBA" id="ARBA00022833"/>
    </source>
</evidence>
<feature type="active site" description="Charge relay system" evidence="14">
    <location>
        <position position="325"/>
    </location>
</feature>
<feature type="active site" description="Acyl-ester intermediate" evidence="14">
    <location>
        <position position="193"/>
    </location>
</feature>
<accession>A0A7R9LKV4</accession>
<keyword evidence="11" id="KW-0531">Neurotransmitter degradation</keyword>
<evidence type="ECO:0000256" key="6">
    <source>
        <dbReference type="ARBA" id="ARBA00022729"/>
    </source>
</evidence>
<dbReference type="GO" id="GO:0031012">
    <property type="term" value="C:extracellular matrix"/>
    <property type="evidence" value="ECO:0007669"/>
    <property type="project" value="TreeGrafter"/>
</dbReference>
<dbReference type="Pfam" id="PF13306">
    <property type="entry name" value="LRR_5"/>
    <property type="match status" value="1"/>
</dbReference>
<sequence length="1724" mass="194582">MDPNFQVYGQTTTVLDRNIDFYLGIPYAKPPVGVLRFRKPVPYEYTKPINATQWHNSCLQMVQGTDDNLGIGNGINKVFSEDCLYLNVWAPQPSSGASPAAPKSVMVWLYPGGFTLGSSAVDLFNAEVVAALGDVVVVTFNYRLNVFGFLYGGSDEAPGNVGLWDQVLALQWVQSNIARFGGDPNRVTLFGDSSGSMSASIFTLSPVTRHLFRNAILMSGSALIELSQSRELSLQKWLKLSKVVNCGDGKQFGANDVACLRTIPSDVLFKSFVSILSRDFFSPTIGLLPLITYGDQLLPRKPIEMLKSGDIKRDLNLLMGTTDDEGSQFLSLLFGPELNLMNPLNLTKFQANQLLLEYSSRASKKSSPLNGADISRVYLSQIPPNNVVEIRRAVSAAVGDYTMTCPSILYASYAFKTDITRNKVFQYVFSAKTESITSWCPKIWGACHNSDLVMVFGLPFRQPKSFTDSERLVSKSMINAFTHFAKYDKPPAQEEVEWSPYYAINNNTDIIQPYYQYLFEQKVKGNFDGPPIEGIEEHLVHDMTHLSLGIGVTITSLIAKPFVRIGSVGSSDTSRRLLIQRYFQSLVHSCQCRDANCRLPLCHKMKRVVRHAKSCKRSNSSSAYNGHGFLRDVLSPWPANHHITSHMISVIFCALFLGSIDGNDKYSCPTNQFFIYPCRCLNGNYKGLVIECNEANLAMISLGLDNVKTPIESLSITNANISRLFGSIFEDKSVYNLKIVNSSLATLDDLVLTPLGKRLQSISLVGSLMSKVPESAINKLSNITKLVFSGNKFVSEVKNTAFNKLVNLVDLDLSDNSITKLEGNSLNGLTSLENLYLSGNQLTKIERNLFRSQKKLKVLDLSRNGFKELGKSDFNDLTTVTTLNISHNELQELPKSIFARSSQLRVLDMSYNRLKVIDTYMLRGVRFLKDFLVRGNVIQEVARNSFSSTTRLKTIDLAKNSLEVLENEMFKDMQWLERLDLSRNHISTITTGRHRLEKVLENEMFKDMQWLERLDLSRNHISTITTGAFQRMFQVAIDLSRNNISVIETKAFQDMANITDLDLSYNRIEKTKRLAFDTCDVTVLHLNHNLIANLSRVDIFANMSGIRFLNLSHNQITELGRKDFTPKRLFELNTLDLSHNSIEDISGNVFEKFASIRFINLRHNRLRKIGYSSFGTVPTLLELDISHNNITEITNGGVSSLVSVKTIFANDNRIAKMFPISLALNELHLQRNQISTIRSNIFPMINALNSVLVDVLHGLARDFGNVRHVKELNSANNITELNTRAFGKLGVLFDIRLDRNQIQNVSELAFDGLLQLLRLNMSHNEINHLTPEVFTGLVSLQSLDLSHNLIKQLENKTHGIFEPLLSMEYLNLSHNSISLIKDKSFPSSPWIPYKLKHLDLSNNLMPILTNHFDTGLTRVEWLSLKDNIINEIQMNVMSNLTQLSYLDLSGNQLRRLSKGLFGESMTRLRHLSIAGNKLSTVYIQELVKMKALQELDLSGNRLLHVNEEFLAQIKSGLKLHFNDNHLYCDCHLLPLIAWITGEVQRSELEGHSSEAHRHWSSVKCKDPLVLINQSMTDLKPSQLNCETNVLDKYSKHFVAKSDVRIRAIEWSRRRRSSLRIVWFVVNRVEDMALFNVLITSSGDNQLVVNETVEYNVREYVANGLSDRQEYVVCVNTMDSEGRKRRQLYSQCIQFDGNNVNIENYAPQMSLSTRPQPQGKILSLL</sequence>
<evidence type="ECO:0000313" key="18">
    <source>
        <dbReference type="Proteomes" id="UP000728032"/>
    </source>
</evidence>
<comment type="catalytic activity">
    <reaction evidence="13">
        <text>acetylcholine + H2O = choline + acetate + H(+)</text>
        <dbReference type="Rhea" id="RHEA:17561"/>
        <dbReference type="ChEBI" id="CHEBI:15354"/>
        <dbReference type="ChEBI" id="CHEBI:15355"/>
        <dbReference type="ChEBI" id="CHEBI:15377"/>
        <dbReference type="ChEBI" id="CHEBI:15378"/>
        <dbReference type="ChEBI" id="CHEBI:30089"/>
        <dbReference type="EC" id="3.1.1.7"/>
    </reaction>
</comment>
<keyword evidence="4" id="KW-0433">Leucine-rich repeat</keyword>
<dbReference type="Pfam" id="PF13855">
    <property type="entry name" value="LRR_8"/>
    <property type="match status" value="5"/>
</dbReference>
<comment type="similarity">
    <text evidence="1">Belongs to the type-B carboxylesterase/lipase family.</text>
</comment>
<keyword evidence="12" id="KW-0325">Glycoprotein</keyword>
<keyword evidence="10 15" id="KW-0862">Zinc</keyword>
<dbReference type="InterPro" id="IPR035898">
    <property type="entry name" value="TAZ_dom_sf"/>
</dbReference>
<dbReference type="GO" id="GO:0008270">
    <property type="term" value="F:zinc ion binding"/>
    <property type="evidence" value="ECO:0007669"/>
    <property type="project" value="UniProtKB-KW"/>
</dbReference>
<dbReference type="PROSITE" id="PS50134">
    <property type="entry name" value="ZF_TAZ"/>
    <property type="match status" value="1"/>
</dbReference>
<dbReference type="PROSITE" id="PS51450">
    <property type="entry name" value="LRR"/>
    <property type="match status" value="7"/>
</dbReference>
<dbReference type="OrthoDB" id="5789657at2759"/>
<dbReference type="InterPro" id="IPR032675">
    <property type="entry name" value="LRR_dom_sf"/>
</dbReference>
<keyword evidence="5 15" id="KW-0479">Metal-binding</keyword>
<evidence type="ECO:0000313" key="17">
    <source>
        <dbReference type="EMBL" id="CAD7642355.1"/>
    </source>
</evidence>
<evidence type="ECO:0000259" key="16">
    <source>
        <dbReference type="PROSITE" id="PS50134"/>
    </source>
</evidence>
<keyword evidence="8 15" id="KW-0863">Zinc-finger</keyword>
<evidence type="ECO:0000256" key="11">
    <source>
        <dbReference type="ARBA" id="ARBA00022867"/>
    </source>
</evidence>
<keyword evidence="9" id="KW-0378">Hydrolase</keyword>
<dbReference type="InterPro" id="IPR019826">
    <property type="entry name" value="Carboxylesterase_B_AS"/>
</dbReference>
<dbReference type="PANTHER" id="PTHR24373">
    <property type="entry name" value="SLIT RELATED LEUCINE-RICH REPEAT NEURONAL PROTEIN"/>
    <property type="match status" value="1"/>
</dbReference>
<dbReference type="Gene3D" id="3.80.10.10">
    <property type="entry name" value="Ribonuclease Inhibitor"/>
    <property type="match status" value="6"/>
</dbReference>
<dbReference type="SMART" id="SM00365">
    <property type="entry name" value="LRR_SD22"/>
    <property type="match status" value="12"/>
</dbReference>
<dbReference type="Gene3D" id="3.40.50.1820">
    <property type="entry name" value="alpha/beta hydrolase"/>
    <property type="match status" value="1"/>
</dbReference>
<keyword evidence="7" id="KW-0677">Repeat</keyword>
<evidence type="ECO:0000256" key="3">
    <source>
        <dbReference type="ARBA" id="ARBA00022487"/>
    </source>
</evidence>
<dbReference type="PANTHER" id="PTHR24373:SF370">
    <property type="entry name" value="FISH-LIPS, ISOFORM E"/>
    <property type="match status" value="1"/>
</dbReference>
<name>A0A7R9LKV4_9ACAR</name>
<organism evidence="17">
    <name type="scientific">Oppiella nova</name>
    <dbReference type="NCBI Taxonomy" id="334625"/>
    <lineage>
        <taxon>Eukaryota</taxon>
        <taxon>Metazoa</taxon>
        <taxon>Ecdysozoa</taxon>
        <taxon>Arthropoda</taxon>
        <taxon>Chelicerata</taxon>
        <taxon>Arachnida</taxon>
        <taxon>Acari</taxon>
        <taxon>Acariformes</taxon>
        <taxon>Sarcoptiformes</taxon>
        <taxon>Oribatida</taxon>
        <taxon>Brachypylina</taxon>
        <taxon>Oppioidea</taxon>
        <taxon>Oppiidae</taxon>
        <taxon>Oppiella</taxon>
    </lineage>
</organism>
<feature type="domain" description="TAZ-type" evidence="16">
    <location>
        <begin position="572"/>
        <end position="656"/>
    </location>
</feature>
<dbReference type="GO" id="GO:0005615">
    <property type="term" value="C:extracellular space"/>
    <property type="evidence" value="ECO:0007669"/>
    <property type="project" value="TreeGrafter"/>
</dbReference>
<evidence type="ECO:0000256" key="13">
    <source>
        <dbReference type="ARBA" id="ARBA00048484"/>
    </source>
</evidence>
<keyword evidence="6" id="KW-0732">Signal</keyword>
<dbReference type="Gene3D" id="1.20.1020.10">
    <property type="entry name" value="TAZ domain"/>
    <property type="match status" value="1"/>
</dbReference>
<evidence type="ECO:0000256" key="2">
    <source>
        <dbReference type="ARBA" id="ARBA00013276"/>
    </source>
</evidence>
<dbReference type="Proteomes" id="UP000728032">
    <property type="component" value="Unassembled WGS sequence"/>
</dbReference>
<dbReference type="InterPro" id="IPR019819">
    <property type="entry name" value="Carboxylesterase_B_CS"/>
</dbReference>
<evidence type="ECO:0000256" key="7">
    <source>
        <dbReference type="ARBA" id="ARBA00022737"/>
    </source>
</evidence>
<dbReference type="SUPFAM" id="SSF57933">
    <property type="entry name" value="TAZ domain"/>
    <property type="match status" value="1"/>
</dbReference>
<dbReference type="SUPFAM" id="SSF52058">
    <property type="entry name" value="L domain-like"/>
    <property type="match status" value="3"/>
</dbReference>
<dbReference type="Pfam" id="PF00135">
    <property type="entry name" value="COesterase"/>
    <property type="match status" value="1"/>
</dbReference>
<dbReference type="SUPFAM" id="SSF53474">
    <property type="entry name" value="alpha/beta-Hydrolases"/>
    <property type="match status" value="1"/>
</dbReference>
<evidence type="ECO:0000256" key="8">
    <source>
        <dbReference type="ARBA" id="ARBA00022771"/>
    </source>
</evidence>
<dbReference type="PROSITE" id="PS00122">
    <property type="entry name" value="CARBOXYLESTERASE_B_1"/>
    <property type="match status" value="1"/>
</dbReference>
<dbReference type="SMART" id="SM00551">
    <property type="entry name" value="ZnF_TAZ"/>
    <property type="match status" value="1"/>
</dbReference>
<dbReference type="PROSITE" id="PS00941">
    <property type="entry name" value="CARBOXYLESTERASE_B_2"/>
    <property type="match status" value="1"/>
</dbReference>
<proteinExistence type="inferred from homology"/>
<keyword evidence="18" id="KW-1185">Reference proteome</keyword>
<dbReference type="InterPro" id="IPR000997">
    <property type="entry name" value="Cholinesterase"/>
</dbReference>
<gene>
    <name evidence="17" type="ORF">ONB1V03_LOCUS3555</name>
</gene>
<dbReference type="InterPro" id="IPR029058">
    <property type="entry name" value="AB_hydrolase_fold"/>
</dbReference>
<dbReference type="InterPro" id="IPR050328">
    <property type="entry name" value="Dev_Immune_Receptor"/>
</dbReference>
<evidence type="ECO:0000256" key="12">
    <source>
        <dbReference type="ARBA" id="ARBA00023180"/>
    </source>
</evidence>
<keyword evidence="3" id="KW-0719">Serine esterase</keyword>
<dbReference type="PRINTS" id="PR00878">
    <property type="entry name" value="CHOLNESTRASE"/>
</dbReference>
<evidence type="ECO:0000256" key="4">
    <source>
        <dbReference type="ARBA" id="ARBA00022614"/>
    </source>
</evidence>
<dbReference type="InterPro" id="IPR000197">
    <property type="entry name" value="Znf_TAZ"/>
</dbReference>
<dbReference type="GO" id="GO:0003990">
    <property type="term" value="F:acetylcholinesterase activity"/>
    <property type="evidence" value="ECO:0007669"/>
    <property type="project" value="UniProtKB-EC"/>
</dbReference>
<evidence type="ECO:0000256" key="9">
    <source>
        <dbReference type="ARBA" id="ARBA00022801"/>
    </source>
</evidence>
<dbReference type="EC" id="3.1.1.7" evidence="2"/>
<dbReference type="SMART" id="SM00369">
    <property type="entry name" value="LRR_TYP"/>
    <property type="match status" value="22"/>
</dbReference>
<protein>
    <recommendedName>
        <fullName evidence="2">acetylcholinesterase</fullName>
        <ecNumber evidence="2">3.1.1.7</ecNumber>
    </recommendedName>
</protein>
<dbReference type="Pfam" id="PF02135">
    <property type="entry name" value="zf-TAZ"/>
    <property type="match status" value="1"/>
</dbReference>
<evidence type="ECO:0000256" key="14">
    <source>
        <dbReference type="PIRSR" id="PIRSR600997-1"/>
    </source>
</evidence>
<dbReference type="InterPro" id="IPR001611">
    <property type="entry name" value="Leu-rich_rpt"/>
</dbReference>
<reference evidence="17" key="1">
    <citation type="submission" date="2020-11" db="EMBL/GenBank/DDBJ databases">
        <authorList>
            <person name="Tran Van P."/>
        </authorList>
    </citation>
    <scope>NUCLEOTIDE SEQUENCE</scope>
</reference>
<evidence type="ECO:0000256" key="5">
    <source>
        <dbReference type="ARBA" id="ARBA00022723"/>
    </source>
</evidence>
<dbReference type="EMBL" id="CAJPVJ010001065">
    <property type="protein sequence ID" value="CAG2163995.1"/>
    <property type="molecule type" value="Genomic_DNA"/>
</dbReference>